<accession>A0ABS3WD24</accession>
<reference evidence="2 3" key="1">
    <citation type="submission" date="2021-03" db="EMBL/GenBank/DDBJ databases">
        <title>Paenibacillus artemisicola MWE-103 whole genome sequence.</title>
        <authorList>
            <person name="Ham Y.J."/>
        </authorList>
    </citation>
    <scope>NUCLEOTIDE SEQUENCE [LARGE SCALE GENOMIC DNA]</scope>
    <source>
        <strain evidence="2 3">MWE-103</strain>
    </source>
</reference>
<dbReference type="InterPro" id="IPR040841">
    <property type="entry name" value="Luciferase_dom"/>
</dbReference>
<comment type="caution">
    <text evidence="2">The sequence shown here is derived from an EMBL/GenBank/DDBJ whole genome shotgun (WGS) entry which is preliminary data.</text>
</comment>
<dbReference type="EMBL" id="JAGGDJ010000016">
    <property type="protein sequence ID" value="MBO7746239.1"/>
    <property type="molecule type" value="Genomic_DNA"/>
</dbReference>
<feature type="domain" description="Luciferase" evidence="1">
    <location>
        <begin position="33"/>
        <end position="94"/>
    </location>
</feature>
<keyword evidence="3" id="KW-1185">Reference proteome</keyword>
<name>A0ABS3WD24_9BACL</name>
<organism evidence="2 3">
    <name type="scientific">Paenibacillus artemisiicola</name>
    <dbReference type="NCBI Taxonomy" id="1172618"/>
    <lineage>
        <taxon>Bacteria</taxon>
        <taxon>Bacillati</taxon>
        <taxon>Bacillota</taxon>
        <taxon>Bacilli</taxon>
        <taxon>Bacillales</taxon>
        <taxon>Paenibacillaceae</taxon>
        <taxon>Paenibacillus</taxon>
    </lineage>
</organism>
<evidence type="ECO:0000313" key="3">
    <source>
        <dbReference type="Proteomes" id="UP000670947"/>
    </source>
</evidence>
<dbReference type="Proteomes" id="UP000670947">
    <property type="component" value="Unassembled WGS sequence"/>
</dbReference>
<dbReference type="Pfam" id="PF17648">
    <property type="entry name" value="Luciferase"/>
    <property type="match status" value="1"/>
</dbReference>
<gene>
    <name evidence="2" type="ORF">I8J29_18685</name>
</gene>
<protein>
    <submittedName>
        <fullName evidence="2">DUF5519 family protein</fullName>
    </submittedName>
</protein>
<dbReference type="RefSeq" id="WP_208849028.1">
    <property type="nucleotide sequence ID" value="NZ_JAGGDJ010000016.1"/>
</dbReference>
<sequence>MDSNGTLADVLLAWEGVTSQPHRFGGIEFRVSGKEIGHLHGDRLFDAPLPRAERDAWIAAGKAEPHHIYPDSGWVSVYLRTKEDEAHAAGIARANYERLRARGMEA</sequence>
<evidence type="ECO:0000259" key="1">
    <source>
        <dbReference type="Pfam" id="PF17648"/>
    </source>
</evidence>
<evidence type="ECO:0000313" key="2">
    <source>
        <dbReference type="EMBL" id="MBO7746239.1"/>
    </source>
</evidence>
<proteinExistence type="predicted"/>